<dbReference type="SUPFAM" id="SSF56796">
    <property type="entry name" value="Dehydroquinate synthase-like"/>
    <property type="match status" value="1"/>
</dbReference>
<feature type="domain" description="3-dehydroquinate synthase N-terminal" evidence="19">
    <location>
        <begin position="67"/>
        <end position="177"/>
    </location>
</feature>
<dbReference type="PIRSF" id="PIRSF001455">
    <property type="entry name" value="DHQ_synth"/>
    <property type="match status" value="1"/>
</dbReference>
<dbReference type="OrthoDB" id="9806583at2"/>
<comment type="similarity">
    <text evidence="6 18">Belongs to the sugar phosphate cyclases superfamily. Dehydroquinate synthase family.</text>
</comment>
<dbReference type="GO" id="GO:0008652">
    <property type="term" value="P:amino acid biosynthetic process"/>
    <property type="evidence" value="ECO:0007669"/>
    <property type="project" value="UniProtKB-KW"/>
</dbReference>
<evidence type="ECO:0000259" key="20">
    <source>
        <dbReference type="Pfam" id="PF24621"/>
    </source>
</evidence>
<comment type="cofactor">
    <cofactor evidence="2 18">
        <name>NAD(+)</name>
        <dbReference type="ChEBI" id="CHEBI:57540"/>
    </cofactor>
</comment>
<evidence type="ECO:0000256" key="10">
    <source>
        <dbReference type="ARBA" id="ARBA00022605"/>
    </source>
</evidence>
<keyword evidence="17 18" id="KW-0170">Cobalt</keyword>
<comment type="function">
    <text evidence="18">Catalyzes the conversion of 3-deoxy-D-arabino-heptulosonate 7-phosphate (DAHP) to dehydroquinate (DHQ).</text>
</comment>
<dbReference type="GO" id="GO:0003856">
    <property type="term" value="F:3-dehydroquinate synthase activity"/>
    <property type="evidence" value="ECO:0007669"/>
    <property type="project" value="UniProtKB-UniRule"/>
</dbReference>
<evidence type="ECO:0000256" key="6">
    <source>
        <dbReference type="ARBA" id="ARBA00005412"/>
    </source>
</evidence>
<dbReference type="GO" id="GO:0005737">
    <property type="term" value="C:cytoplasm"/>
    <property type="evidence" value="ECO:0007669"/>
    <property type="project" value="UniProtKB-SubCell"/>
</dbReference>
<feature type="binding site" evidence="18">
    <location>
        <position position="140"/>
    </location>
    <ligand>
        <name>NAD(+)</name>
        <dbReference type="ChEBI" id="CHEBI:57540"/>
    </ligand>
</feature>
<feature type="binding site" evidence="18">
    <location>
        <begin position="104"/>
        <end position="108"/>
    </location>
    <ligand>
        <name>NAD(+)</name>
        <dbReference type="ChEBI" id="CHEBI:57540"/>
    </ligand>
</feature>
<comment type="cofactor">
    <cofactor evidence="3">
        <name>Zn(2+)</name>
        <dbReference type="ChEBI" id="CHEBI:29105"/>
    </cofactor>
</comment>
<evidence type="ECO:0000256" key="11">
    <source>
        <dbReference type="ARBA" id="ARBA00022723"/>
    </source>
</evidence>
<comment type="caution">
    <text evidence="18">Lacks conserved residue(s) required for the propagation of feature annotation.</text>
</comment>
<evidence type="ECO:0000256" key="14">
    <source>
        <dbReference type="ARBA" id="ARBA00023027"/>
    </source>
</evidence>
<evidence type="ECO:0000256" key="4">
    <source>
        <dbReference type="ARBA" id="ARBA00004496"/>
    </source>
</evidence>
<dbReference type="EMBL" id="CP016539">
    <property type="protein sequence ID" value="ANU19553.1"/>
    <property type="molecule type" value="Genomic_DNA"/>
</dbReference>
<evidence type="ECO:0000313" key="22">
    <source>
        <dbReference type="Proteomes" id="UP000092650"/>
    </source>
</evidence>
<dbReference type="RefSeq" id="WP_068869298.1">
    <property type="nucleotide sequence ID" value="NZ_CP016539.2"/>
</dbReference>
<gene>
    <name evidence="18" type="primary">aroB</name>
    <name evidence="21" type="ORF">BBI15_04705</name>
</gene>
<name>A0A1C7E6D5_9BACL</name>
<evidence type="ECO:0000256" key="17">
    <source>
        <dbReference type="ARBA" id="ARBA00023285"/>
    </source>
</evidence>
<dbReference type="UniPathway" id="UPA00053">
    <property type="reaction ID" value="UER00085"/>
</dbReference>
<organism evidence="21 22">
    <name type="scientific">Planococcus plakortidis</name>
    <dbReference type="NCBI Taxonomy" id="1038856"/>
    <lineage>
        <taxon>Bacteria</taxon>
        <taxon>Bacillati</taxon>
        <taxon>Bacillota</taxon>
        <taxon>Bacilli</taxon>
        <taxon>Bacillales</taxon>
        <taxon>Caryophanaceae</taxon>
        <taxon>Planococcus</taxon>
    </lineage>
</organism>
<dbReference type="Proteomes" id="UP000092650">
    <property type="component" value="Chromosome"/>
</dbReference>
<evidence type="ECO:0000256" key="15">
    <source>
        <dbReference type="ARBA" id="ARBA00023141"/>
    </source>
</evidence>
<dbReference type="Pfam" id="PF24621">
    <property type="entry name" value="DHQS_C"/>
    <property type="match status" value="1"/>
</dbReference>
<evidence type="ECO:0000256" key="2">
    <source>
        <dbReference type="ARBA" id="ARBA00001911"/>
    </source>
</evidence>
<dbReference type="Gene3D" id="3.40.50.1970">
    <property type="match status" value="1"/>
</dbReference>
<feature type="binding site" evidence="18">
    <location>
        <begin position="167"/>
        <end position="170"/>
    </location>
    <ligand>
        <name>NAD(+)</name>
        <dbReference type="ChEBI" id="CHEBI:57540"/>
    </ligand>
</feature>
<feature type="binding site" evidence="18">
    <location>
        <position position="182"/>
    </location>
    <ligand>
        <name>Zn(2+)</name>
        <dbReference type="ChEBI" id="CHEBI:29105"/>
    </ligand>
</feature>
<comment type="catalytic activity">
    <reaction evidence="1 18">
        <text>7-phospho-2-dehydro-3-deoxy-D-arabino-heptonate = 3-dehydroquinate + phosphate</text>
        <dbReference type="Rhea" id="RHEA:21968"/>
        <dbReference type="ChEBI" id="CHEBI:32364"/>
        <dbReference type="ChEBI" id="CHEBI:43474"/>
        <dbReference type="ChEBI" id="CHEBI:58394"/>
        <dbReference type="EC" id="4.2.3.4"/>
    </reaction>
</comment>
<dbReference type="HAMAP" id="MF_00110">
    <property type="entry name" value="DHQ_synthase"/>
    <property type="match status" value="1"/>
</dbReference>
<dbReference type="GO" id="GO:0009073">
    <property type="term" value="P:aromatic amino acid family biosynthetic process"/>
    <property type="evidence" value="ECO:0007669"/>
    <property type="project" value="UniProtKB-KW"/>
</dbReference>
<comment type="pathway">
    <text evidence="5 18">Metabolic intermediate biosynthesis; chorismate biosynthesis; chorismate from D-erythrose 4-phosphate and phosphoenolpyruvate: step 2/7.</text>
</comment>
<dbReference type="KEGG" id="ppla:BBI15_04705"/>
<evidence type="ECO:0000313" key="21">
    <source>
        <dbReference type="EMBL" id="ANU19553.1"/>
    </source>
</evidence>
<dbReference type="InterPro" id="IPR030960">
    <property type="entry name" value="DHQS/DOIS_N"/>
</dbReference>
<keyword evidence="10 18" id="KW-0028">Amino-acid biosynthesis</keyword>
<dbReference type="PANTHER" id="PTHR43622">
    <property type="entry name" value="3-DEHYDROQUINATE SYNTHASE"/>
    <property type="match status" value="1"/>
</dbReference>
<evidence type="ECO:0000256" key="18">
    <source>
        <dbReference type="HAMAP-Rule" id="MF_00110"/>
    </source>
</evidence>
<dbReference type="AlphaFoldDB" id="A0A1C7E6D5"/>
<keyword evidence="22" id="KW-1185">Reference proteome</keyword>
<keyword evidence="12 18" id="KW-0547">Nucleotide-binding</keyword>
<feature type="binding site" evidence="18">
    <location>
        <position position="261"/>
    </location>
    <ligand>
        <name>Zn(2+)</name>
        <dbReference type="ChEBI" id="CHEBI:29105"/>
    </ligand>
</feature>
<dbReference type="InterPro" id="IPR016037">
    <property type="entry name" value="DHQ_synth_AroB"/>
</dbReference>
<evidence type="ECO:0000256" key="3">
    <source>
        <dbReference type="ARBA" id="ARBA00001947"/>
    </source>
</evidence>
<keyword evidence="16 18" id="KW-0456">Lyase</keyword>
<evidence type="ECO:0000256" key="5">
    <source>
        <dbReference type="ARBA" id="ARBA00004661"/>
    </source>
</evidence>
<dbReference type="InterPro" id="IPR056179">
    <property type="entry name" value="DHQS_C"/>
</dbReference>
<keyword evidence="14 18" id="KW-0520">NAD</keyword>
<dbReference type="EC" id="4.2.3.4" evidence="7 18"/>
<dbReference type="InterPro" id="IPR030963">
    <property type="entry name" value="DHQ_synth_fam"/>
</dbReference>
<comment type="cofactor">
    <cofactor evidence="18">
        <name>Co(2+)</name>
        <dbReference type="ChEBI" id="CHEBI:48828"/>
    </cofactor>
    <cofactor evidence="18">
        <name>Zn(2+)</name>
        <dbReference type="ChEBI" id="CHEBI:29105"/>
    </cofactor>
    <text evidence="18">Binds 1 divalent metal cation per subunit. Can use either Co(2+) or Zn(2+).</text>
</comment>
<dbReference type="InterPro" id="IPR050071">
    <property type="entry name" value="Dehydroquinate_synthase"/>
</dbReference>
<dbReference type="FunFam" id="3.40.50.1970:FF:000007">
    <property type="entry name" value="Pentafunctional AROM polypeptide"/>
    <property type="match status" value="1"/>
</dbReference>
<dbReference type="Gene3D" id="1.20.1090.10">
    <property type="entry name" value="Dehydroquinate synthase-like - alpha domain"/>
    <property type="match status" value="1"/>
</dbReference>
<evidence type="ECO:0000256" key="13">
    <source>
        <dbReference type="ARBA" id="ARBA00022833"/>
    </source>
</evidence>
<feature type="binding site" evidence="18">
    <location>
        <position position="244"/>
    </location>
    <ligand>
        <name>Zn(2+)</name>
        <dbReference type="ChEBI" id="CHEBI:29105"/>
    </ligand>
</feature>
<dbReference type="GO" id="GO:0046872">
    <property type="term" value="F:metal ion binding"/>
    <property type="evidence" value="ECO:0007669"/>
    <property type="project" value="UniProtKB-KW"/>
</dbReference>
<dbReference type="CDD" id="cd08195">
    <property type="entry name" value="DHQS"/>
    <property type="match status" value="1"/>
</dbReference>
<evidence type="ECO:0000256" key="16">
    <source>
        <dbReference type="ARBA" id="ARBA00023239"/>
    </source>
</evidence>
<protein>
    <recommendedName>
        <fullName evidence="8 18">3-dehydroquinate synthase</fullName>
        <shortName evidence="18">DHQS</shortName>
        <ecNumber evidence="7 18">4.2.3.4</ecNumber>
    </recommendedName>
</protein>
<dbReference type="NCBIfam" id="TIGR01357">
    <property type="entry name" value="aroB"/>
    <property type="match status" value="1"/>
</dbReference>
<dbReference type="PANTHER" id="PTHR43622:SF7">
    <property type="entry name" value="3-DEHYDROQUINATE SYNTHASE, CHLOROPLASTIC"/>
    <property type="match status" value="1"/>
</dbReference>
<dbReference type="GO" id="GO:0009423">
    <property type="term" value="P:chorismate biosynthetic process"/>
    <property type="evidence" value="ECO:0007669"/>
    <property type="project" value="UniProtKB-UniRule"/>
</dbReference>
<evidence type="ECO:0000259" key="19">
    <source>
        <dbReference type="Pfam" id="PF01761"/>
    </source>
</evidence>
<feature type="domain" description="3-dehydroquinate synthase C-terminal" evidence="20">
    <location>
        <begin position="179"/>
        <end position="316"/>
    </location>
</feature>
<dbReference type="GO" id="GO:0000166">
    <property type="term" value="F:nucleotide binding"/>
    <property type="evidence" value="ECO:0007669"/>
    <property type="project" value="UniProtKB-KW"/>
</dbReference>
<evidence type="ECO:0000256" key="8">
    <source>
        <dbReference type="ARBA" id="ARBA00017684"/>
    </source>
</evidence>
<accession>A0A1C7E6D5</accession>
<keyword evidence="9 18" id="KW-0963">Cytoplasm</keyword>
<feature type="binding site" evidence="18">
    <location>
        <position position="149"/>
    </location>
    <ligand>
        <name>NAD(+)</name>
        <dbReference type="ChEBI" id="CHEBI:57540"/>
    </ligand>
</feature>
<keyword evidence="11 18" id="KW-0479">Metal-binding</keyword>
<reference evidence="21" key="1">
    <citation type="submission" date="2016-10" db="EMBL/GenBank/DDBJ databases">
        <authorList>
            <person name="See-Too W.S."/>
        </authorList>
    </citation>
    <scope>NUCLEOTIDE SEQUENCE [LARGE SCALE GENOMIC DNA]</scope>
    <source>
        <strain evidence="21">DSM 23997</strain>
    </source>
</reference>
<evidence type="ECO:0000256" key="12">
    <source>
        <dbReference type="ARBA" id="ARBA00022741"/>
    </source>
</evidence>
<evidence type="ECO:0000256" key="1">
    <source>
        <dbReference type="ARBA" id="ARBA00001393"/>
    </source>
</evidence>
<evidence type="ECO:0000256" key="9">
    <source>
        <dbReference type="ARBA" id="ARBA00022490"/>
    </source>
</evidence>
<proteinExistence type="inferred from homology"/>
<feature type="binding site" evidence="18">
    <location>
        <begin position="128"/>
        <end position="129"/>
    </location>
    <ligand>
        <name>NAD(+)</name>
        <dbReference type="ChEBI" id="CHEBI:57540"/>
    </ligand>
</feature>
<evidence type="ECO:0000256" key="7">
    <source>
        <dbReference type="ARBA" id="ARBA00013031"/>
    </source>
</evidence>
<keyword evidence="13 18" id="KW-0862">Zinc</keyword>
<keyword evidence="15 18" id="KW-0057">Aromatic amino acid biosynthesis</keyword>
<dbReference type="STRING" id="1038856.BBI15_04705"/>
<dbReference type="Pfam" id="PF01761">
    <property type="entry name" value="DHQ_synthase"/>
    <property type="match status" value="1"/>
</dbReference>
<sequence>MRELRVETEHPYIVHIGRGAVGLLGQHYRDLLAAADQVVVIADSRVAELHLPQLFEALADFQPKVFRVPAGEEAKSAETFMDCHSFLLTENCSRNTVILAFGGGAVGDLAGFVASTFMRGVPFVQVPTTILAHDSAVGGKTAINHPLGKNMIGTFYQPHAVVYDADFLQTLPENEIRSGMAEVIKHAFISNEGWLDELLAYEDLSKMFGQGLEGHLEKGIAVKSAIVEEDEFEGGVRKFLNFGHTLGHAIEAHLGYGKLTHGEAVVLGMAYALELSESPQLPRFLNWAKANRYPLMLLLDMPFDELLPYMKKDKKSTAAALNFVLLEAVGQPFMETITEQRAQAAYGKLRKTIKEMI</sequence>
<comment type="subcellular location">
    <subcellularLocation>
        <location evidence="4 18">Cytoplasm</location>
    </subcellularLocation>
</comment>